<protein>
    <recommendedName>
        <fullName evidence="4">YhhN-like protein</fullName>
    </recommendedName>
</protein>
<reference evidence="2" key="1">
    <citation type="submission" date="2022-10" db="EMBL/GenBank/DDBJ databases">
        <title>Comparative genomics and taxonomic characterization of three novel marine species of genus Reichenbachiella exhibiting antioxidant and polysaccharide degradation activities.</title>
        <authorList>
            <person name="Muhammad N."/>
            <person name="Lee Y.-J."/>
            <person name="Ko J."/>
            <person name="Kim S.-G."/>
        </authorList>
    </citation>
    <scope>NUCLEOTIDE SEQUENCE</scope>
    <source>
        <strain evidence="2">Wsw4-B4</strain>
    </source>
</reference>
<evidence type="ECO:0000256" key="1">
    <source>
        <dbReference type="SAM" id="Phobius"/>
    </source>
</evidence>
<evidence type="ECO:0000313" key="3">
    <source>
        <dbReference type="Proteomes" id="UP001062165"/>
    </source>
</evidence>
<keyword evidence="3" id="KW-1185">Reference proteome</keyword>
<feature type="transmembrane region" description="Helical" evidence="1">
    <location>
        <begin position="107"/>
        <end position="127"/>
    </location>
</feature>
<name>A0ABY6D595_9BACT</name>
<feature type="transmembrane region" description="Helical" evidence="1">
    <location>
        <begin position="49"/>
        <end position="70"/>
    </location>
</feature>
<keyword evidence="1" id="KW-0812">Transmembrane</keyword>
<dbReference type="Proteomes" id="UP001062165">
    <property type="component" value="Chromosome"/>
</dbReference>
<evidence type="ECO:0000313" key="2">
    <source>
        <dbReference type="EMBL" id="UXX80790.1"/>
    </source>
</evidence>
<keyword evidence="1" id="KW-0472">Membrane</keyword>
<organism evidence="2 3">
    <name type="scientific">Reichenbachiella carrageenanivorans</name>
    <dbReference type="NCBI Taxonomy" id="2979869"/>
    <lineage>
        <taxon>Bacteria</taxon>
        <taxon>Pseudomonadati</taxon>
        <taxon>Bacteroidota</taxon>
        <taxon>Cytophagia</taxon>
        <taxon>Cytophagales</taxon>
        <taxon>Reichenbachiellaceae</taxon>
        <taxon>Reichenbachiella</taxon>
    </lineage>
</organism>
<dbReference type="EMBL" id="CP106735">
    <property type="protein sequence ID" value="UXX80790.1"/>
    <property type="molecule type" value="Genomic_DNA"/>
</dbReference>
<dbReference type="InterPro" id="IPR054235">
    <property type="entry name" value="DUF6962"/>
</dbReference>
<feature type="transmembrane region" description="Helical" evidence="1">
    <location>
        <begin position="161"/>
        <end position="181"/>
    </location>
</feature>
<keyword evidence="1" id="KW-1133">Transmembrane helix</keyword>
<dbReference type="Pfam" id="PF22285">
    <property type="entry name" value="DUF6962"/>
    <property type="match status" value="1"/>
</dbReference>
<dbReference type="RefSeq" id="WP_263052519.1">
    <property type="nucleotide sequence ID" value="NZ_CP106735.1"/>
</dbReference>
<feature type="transmembrane region" description="Helical" evidence="1">
    <location>
        <begin position="82"/>
        <end position="100"/>
    </location>
</feature>
<feature type="transmembrane region" description="Helical" evidence="1">
    <location>
        <begin position="20"/>
        <end position="37"/>
    </location>
</feature>
<accession>A0ABY6D595</accession>
<feature type="transmembrane region" description="Helical" evidence="1">
    <location>
        <begin position="133"/>
        <end position="154"/>
    </location>
</feature>
<evidence type="ECO:0008006" key="4">
    <source>
        <dbReference type="Google" id="ProtNLM"/>
    </source>
</evidence>
<feature type="transmembrane region" description="Helical" evidence="1">
    <location>
        <begin position="187"/>
        <end position="206"/>
    </location>
</feature>
<gene>
    <name evidence="2" type="ORF">N7E81_06715</name>
</gene>
<proteinExistence type="predicted"/>
<sequence>MQVPTIELLGLQVTEPMTWITNWMVAVSCFVFGHRLFHDEQADLSQKFWALFFLFMGMASMTGGVAHGFIHYVGHKFHHGAWLLSGIAVFCAQLAVLPLIEKDKVRSAVRIFCYVQLMAMSASVLIFQHFSCVLVDSVVGLIGVVIPVSLVHFAKNKDRRSLWVVIGVLTNLLPAMIHLLKFSINEWFNFNDISHVVMIGCFYVMYRAAATRAVATVAA</sequence>